<evidence type="ECO:0000313" key="2">
    <source>
        <dbReference type="EMBL" id="EQC27352.1"/>
    </source>
</evidence>
<keyword evidence="1" id="KW-1133">Transmembrane helix</keyword>
<evidence type="ECO:0000256" key="1">
    <source>
        <dbReference type="SAM" id="Phobius"/>
    </source>
</evidence>
<keyword evidence="1" id="KW-0812">Transmembrane</keyword>
<feature type="transmembrane region" description="Helical" evidence="1">
    <location>
        <begin position="107"/>
        <end position="128"/>
    </location>
</feature>
<dbReference type="RefSeq" id="XP_008619256.1">
    <property type="nucleotide sequence ID" value="XM_008621034.1"/>
</dbReference>
<sequence length="408" mass="45694">MVREGIDLVDVYASVAALHIELFQYGSPSTNESLSLQRMSLLNLEDPNYDLFAFAYLLEWVACDRDVLQFQGDNLSLTLLSEKTTPITQAIYAAELPSALAAYAQSANMFVTSLLLLLALVITLYIGLAHGYMERRNVLKLNRIGAMSYVGRPLIFVRSATAMMLLATASLELHDVDGLAFLAPRNTSWFSVLLAASEVTWLVEVVNDMAIVLTRSHAAQYATVNSLSVWAATALLSWYAPVVFSARYAPVCHVICMDFQVACETATITIGHWTRIGMLGCLTLCVNLLCYSMVRSVQHWHWHWRLVPKRWRPHDVVPYTAPTKKVQSLLLSAGATFLFHHAPWVHNDVYYLDRASAALNGLLSVQYDGIFYVLDIKLWRLFVLAPTPCPQEHPRFVAAQYALPLSLH</sequence>
<name>T0RCP1_SAPDV</name>
<dbReference type="Proteomes" id="UP000030762">
    <property type="component" value="Unassembled WGS sequence"/>
</dbReference>
<dbReference type="AlphaFoldDB" id="T0RCP1"/>
<proteinExistence type="predicted"/>
<protein>
    <submittedName>
        <fullName evidence="2">Uncharacterized protein</fullName>
    </submittedName>
</protein>
<feature type="transmembrane region" description="Helical" evidence="1">
    <location>
        <begin position="276"/>
        <end position="294"/>
    </location>
</feature>
<accession>T0RCP1</accession>
<reference evidence="2 3" key="1">
    <citation type="submission" date="2012-04" db="EMBL/GenBank/DDBJ databases">
        <title>The Genome Sequence of Saprolegnia declina VS20.</title>
        <authorList>
            <consortium name="The Broad Institute Genome Sequencing Platform"/>
            <person name="Russ C."/>
            <person name="Nusbaum C."/>
            <person name="Tyler B."/>
            <person name="van West P."/>
            <person name="Dieguez-Uribeondo J."/>
            <person name="de Bruijn I."/>
            <person name="Tripathy S."/>
            <person name="Jiang R."/>
            <person name="Young S.K."/>
            <person name="Zeng Q."/>
            <person name="Gargeya S."/>
            <person name="Fitzgerald M."/>
            <person name="Haas B."/>
            <person name="Abouelleil A."/>
            <person name="Alvarado L."/>
            <person name="Arachchi H.M."/>
            <person name="Berlin A."/>
            <person name="Chapman S.B."/>
            <person name="Goldberg J."/>
            <person name="Griggs A."/>
            <person name="Gujja S."/>
            <person name="Hansen M."/>
            <person name="Howarth C."/>
            <person name="Imamovic A."/>
            <person name="Larimer J."/>
            <person name="McCowen C."/>
            <person name="Montmayeur A."/>
            <person name="Murphy C."/>
            <person name="Neiman D."/>
            <person name="Pearson M."/>
            <person name="Priest M."/>
            <person name="Roberts A."/>
            <person name="Saif S."/>
            <person name="Shea T."/>
            <person name="Sisk P."/>
            <person name="Sykes S."/>
            <person name="Wortman J."/>
            <person name="Nusbaum C."/>
            <person name="Birren B."/>
        </authorList>
    </citation>
    <scope>NUCLEOTIDE SEQUENCE [LARGE SCALE GENOMIC DNA]</scope>
    <source>
        <strain evidence="2 3">VS20</strain>
    </source>
</reference>
<dbReference type="GeneID" id="19955602"/>
<dbReference type="InParanoid" id="T0RCP1"/>
<keyword evidence="3" id="KW-1185">Reference proteome</keyword>
<feature type="transmembrane region" description="Helical" evidence="1">
    <location>
        <begin position="149"/>
        <end position="169"/>
    </location>
</feature>
<feature type="transmembrane region" description="Helical" evidence="1">
    <location>
        <begin position="189"/>
        <end position="206"/>
    </location>
</feature>
<keyword evidence="1" id="KW-0472">Membrane</keyword>
<gene>
    <name evidence="2" type="ORF">SDRG_14875</name>
</gene>
<organism evidence="2 3">
    <name type="scientific">Saprolegnia diclina (strain VS20)</name>
    <dbReference type="NCBI Taxonomy" id="1156394"/>
    <lineage>
        <taxon>Eukaryota</taxon>
        <taxon>Sar</taxon>
        <taxon>Stramenopiles</taxon>
        <taxon>Oomycota</taxon>
        <taxon>Saprolegniomycetes</taxon>
        <taxon>Saprolegniales</taxon>
        <taxon>Saprolegniaceae</taxon>
        <taxon>Saprolegnia</taxon>
    </lineage>
</organism>
<dbReference type="EMBL" id="JH767210">
    <property type="protein sequence ID" value="EQC27352.1"/>
    <property type="molecule type" value="Genomic_DNA"/>
</dbReference>
<feature type="transmembrane region" description="Helical" evidence="1">
    <location>
        <begin position="218"/>
        <end position="240"/>
    </location>
</feature>
<evidence type="ECO:0000313" key="3">
    <source>
        <dbReference type="Proteomes" id="UP000030762"/>
    </source>
</evidence>
<dbReference type="VEuPathDB" id="FungiDB:SDRG_14875"/>